<name>A0ACC3YE90_COLTU</name>
<sequence>MSPPEQQAVGPPDGKDIEADTQLMMASVAELTKNLLDPKSNRLHLRYSIHAFFRKFRPNYERHKILDAFDPRVKDFVKELCVEGDRVQEEGRMRRFKQEVADHWNITPEDLTSMFEDNKSRVFFEYLARVSRRYPREETVKALEEARMSRRSGNTSLGVSARRPWAPADVNMAEKMLEALELEHKGKVGTEKSSDQHVLGSQKAKHPMSPSSQAPHHDGKSSDDEEDMSSSFNWPANSPRTPSPQKFHAGVDSETVGTIATGNSMGTSPLIRYSSRLRAAKQSKQSPFKSDTQESHKSTQAKNLGENEDQLEQQNVSGLFDQQHSTFIESLMVNQDEPKLSRKRTMRSLSVHGTDDSVEYPEVATNRKRSKRNSEGPSQHRHTSPLVLLGTPSLKSVSSSVAGRKKYDKNGSPKNKPQLQDTAQDDEVQEADAQPSNQRLPDVDDNSKSKENHLPHAMALKTLASGHKLDDDAINTCLHLLVRATRIRDFQMIPSLFAVPGAPPQKFIKTSISKARVVIVPLHLTRSGHWVLSIFDTEDRQVGIIDSLPTRNGHVAEELNELLLFILGAYFGDDTDWEISHLPGPLQANDIDCGLLLLVNALYLLTGQPAPESVNTEFWRRIFMAFGGSSAQKHFILDNVKNETLAISDVAPEMPSPGTSLFSESYRAAAASMEEYLKRMKSRVRTAHQQKLSILQEHQRAAIGALKVIEKLFLSLTEAERSAESGNLDAEIAKRRAVLQAMRAVSPDNHDPEGSSYQKLQSSIIKQMERDRICIQRSVERLGVAMTYVRQASSYISQQLEGMQEASSLD</sequence>
<organism evidence="1 2">
    <name type="scientific">Colletotrichum truncatum</name>
    <name type="common">Anthracnose fungus</name>
    <name type="synonym">Colletotrichum capsici</name>
    <dbReference type="NCBI Taxonomy" id="5467"/>
    <lineage>
        <taxon>Eukaryota</taxon>
        <taxon>Fungi</taxon>
        <taxon>Dikarya</taxon>
        <taxon>Ascomycota</taxon>
        <taxon>Pezizomycotina</taxon>
        <taxon>Sordariomycetes</taxon>
        <taxon>Hypocreomycetidae</taxon>
        <taxon>Glomerellales</taxon>
        <taxon>Glomerellaceae</taxon>
        <taxon>Colletotrichum</taxon>
        <taxon>Colletotrichum truncatum species complex</taxon>
    </lineage>
</organism>
<keyword evidence="2" id="KW-1185">Reference proteome</keyword>
<protein>
    <submittedName>
        <fullName evidence="1">Ulp1 protease family protein</fullName>
    </submittedName>
</protein>
<gene>
    <name evidence="1" type="ORF">CTRU02_214968</name>
</gene>
<keyword evidence="1" id="KW-0645">Protease</keyword>
<keyword evidence="1" id="KW-0378">Hydrolase</keyword>
<dbReference type="EMBL" id="VUJX02000012">
    <property type="protein sequence ID" value="KAL0930148.1"/>
    <property type="molecule type" value="Genomic_DNA"/>
</dbReference>
<proteinExistence type="predicted"/>
<comment type="caution">
    <text evidence="1">The sequence shown here is derived from an EMBL/GenBank/DDBJ whole genome shotgun (WGS) entry which is preliminary data.</text>
</comment>
<evidence type="ECO:0000313" key="2">
    <source>
        <dbReference type="Proteomes" id="UP000805649"/>
    </source>
</evidence>
<evidence type="ECO:0000313" key="1">
    <source>
        <dbReference type="EMBL" id="KAL0930148.1"/>
    </source>
</evidence>
<reference evidence="1 2" key="1">
    <citation type="journal article" date="2020" name="Phytopathology">
        <title>Genome Sequence Resources of Colletotrichum truncatum, C. plurivorum, C. musicola, and C. sojae: Four Species Pathogenic to Soybean (Glycine max).</title>
        <authorList>
            <person name="Rogerio F."/>
            <person name="Boufleur T.R."/>
            <person name="Ciampi-Guillardi M."/>
            <person name="Sukno S.A."/>
            <person name="Thon M.R."/>
            <person name="Massola Junior N.S."/>
            <person name="Baroncelli R."/>
        </authorList>
    </citation>
    <scope>NUCLEOTIDE SEQUENCE [LARGE SCALE GENOMIC DNA]</scope>
    <source>
        <strain evidence="1 2">CMES1059</strain>
    </source>
</reference>
<dbReference type="Proteomes" id="UP000805649">
    <property type="component" value="Unassembled WGS sequence"/>
</dbReference>
<accession>A0ACC3YE90</accession>